<feature type="domain" description="Nuclear receptor" evidence="15">
    <location>
        <begin position="55"/>
        <end position="131"/>
    </location>
</feature>
<comment type="similarity">
    <text evidence="1">Belongs to the nuclear hormone receptor family.</text>
</comment>
<evidence type="ECO:0000256" key="8">
    <source>
        <dbReference type="ARBA" id="ARBA00023163"/>
    </source>
</evidence>
<evidence type="ECO:0000256" key="6">
    <source>
        <dbReference type="ARBA" id="ARBA00023015"/>
    </source>
</evidence>
<dbReference type="InterPro" id="IPR035500">
    <property type="entry name" value="NHR-like_dom_sf"/>
</dbReference>
<evidence type="ECO:0000256" key="10">
    <source>
        <dbReference type="ARBA" id="ARBA00023242"/>
    </source>
</evidence>
<dbReference type="GO" id="GO:0000978">
    <property type="term" value="F:RNA polymerase II cis-regulatory region sequence-specific DNA binding"/>
    <property type="evidence" value="ECO:0007669"/>
    <property type="project" value="TreeGrafter"/>
</dbReference>
<sequence>HALILLFYSTGGVIAYISSSMGSSPESRMSSSPMSTSPPASRPLLPSRAVGMVVDIAPPVCGDVASGFHYGVHACEGCKGFFRRSIQQNIQYKKCLKMENCTIMRINRNRCQQCRFKKCLAVGMSKDAVRNDRNRRRGKKEAVKMTVMETYELTAELGLIVEKICRAHRETFPSLCQLGKYTTNSSSDHRIQLDLGLWDKFSELATKCIIKVVEFAKRVPGFTGLTIADQITLLKAACLDILILRICTRYTPDQDTMTFSDGLTLTRTQIHNAGFGPLTDQVFTFAGQLLPLEMDETESGLLSAICLVSGDRQDLEEPSKVEVLQEPLLEALKIYSRRRRPSMPLMFPKALMKITDLRSISAKGAERVVTLKMEIPGSMPPLIEEMMEDLQNLESSQHSHSLSSHSQHTHCAGLAV</sequence>
<evidence type="ECO:0000259" key="15">
    <source>
        <dbReference type="PROSITE" id="PS51030"/>
    </source>
</evidence>
<keyword evidence="7" id="KW-0238">DNA-binding</keyword>
<name>A0A3B5LG73_9TELE</name>
<dbReference type="InterPro" id="IPR000536">
    <property type="entry name" value="Nucl_hrmn_rcpt_lig-bd"/>
</dbReference>
<evidence type="ECO:0000256" key="14">
    <source>
        <dbReference type="SAM" id="SignalP"/>
    </source>
</evidence>
<dbReference type="Ensembl" id="ENSXCOT00000009708.1">
    <property type="protein sequence ID" value="ENSXCOP00000009595.1"/>
    <property type="gene ID" value="ENSXCOG00000007306.1"/>
</dbReference>
<dbReference type="InterPro" id="IPR013088">
    <property type="entry name" value="Znf_NHR/GATA"/>
</dbReference>
<dbReference type="Pfam" id="PF00104">
    <property type="entry name" value="Hormone_recep"/>
    <property type="match status" value="1"/>
</dbReference>
<keyword evidence="18" id="KW-1185">Reference proteome</keyword>
<evidence type="ECO:0000256" key="5">
    <source>
        <dbReference type="ARBA" id="ARBA00022833"/>
    </source>
</evidence>
<keyword evidence="6" id="KW-0805">Transcription regulation</keyword>
<dbReference type="InterPro" id="IPR001723">
    <property type="entry name" value="Nuclear_hrmn_rcpt"/>
</dbReference>
<dbReference type="GO" id="GO:0004879">
    <property type="term" value="F:nuclear receptor activity"/>
    <property type="evidence" value="ECO:0007669"/>
    <property type="project" value="InterPro"/>
</dbReference>
<proteinExistence type="inferred from homology"/>
<evidence type="ECO:0000256" key="11">
    <source>
        <dbReference type="ARBA" id="ARBA00039627"/>
    </source>
</evidence>
<evidence type="ECO:0000256" key="9">
    <source>
        <dbReference type="ARBA" id="ARBA00023170"/>
    </source>
</evidence>
<feature type="domain" description="NR LBD" evidence="16">
    <location>
        <begin position="156"/>
        <end position="390"/>
    </location>
</feature>
<evidence type="ECO:0000313" key="18">
    <source>
        <dbReference type="Proteomes" id="UP000261380"/>
    </source>
</evidence>
<dbReference type="PRINTS" id="PR00398">
    <property type="entry name" value="STRDHORMONER"/>
</dbReference>
<evidence type="ECO:0000313" key="17">
    <source>
        <dbReference type="Ensembl" id="ENSXCOP00000009595.1"/>
    </source>
</evidence>
<comment type="subunit">
    <text evidence="2">Heterodimer; with an rxr molecule. Binds DNA preferentially as a rar/rxr heterodimer.</text>
</comment>
<dbReference type="FunFam" id="1.10.565.10:FF:000001">
    <property type="entry name" value="Retinoic acid receptor beta isoform"/>
    <property type="match status" value="1"/>
</dbReference>
<dbReference type="GO" id="GO:0008270">
    <property type="term" value="F:zinc ion binding"/>
    <property type="evidence" value="ECO:0007669"/>
    <property type="project" value="UniProtKB-KW"/>
</dbReference>
<evidence type="ECO:0000256" key="12">
    <source>
        <dbReference type="ARBA" id="ARBA00042231"/>
    </source>
</evidence>
<dbReference type="SMART" id="SM00430">
    <property type="entry name" value="HOLI"/>
    <property type="match status" value="1"/>
</dbReference>
<keyword evidence="10" id="KW-0539">Nucleus</keyword>
<dbReference type="InterPro" id="IPR001628">
    <property type="entry name" value="Znf_hrmn_rcpt"/>
</dbReference>
<dbReference type="PROSITE" id="PS51030">
    <property type="entry name" value="NUCLEAR_REC_DBD_2"/>
    <property type="match status" value="1"/>
</dbReference>
<reference evidence="17" key="1">
    <citation type="submission" date="2025-08" db="UniProtKB">
        <authorList>
            <consortium name="Ensembl"/>
        </authorList>
    </citation>
    <scope>IDENTIFICATION</scope>
</reference>
<keyword evidence="4" id="KW-0863">Zinc-finger</keyword>
<evidence type="ECO:0000256" key="2">
    <source>
        <dbReference type="ARBA" id="ARBA00011431"/>
    </source>
</evidence>
<dbReference type="PRINTS" id="PR00047">
    <property type="entry name" value="STROIDFINGER"/>
</dbReference>
<dbReference type="GO" id="GO:0005667">
    <property type="term" value="C:transcription regulator complex"/>
    <property type="evidence" value="ECO:0007669"/>
    <property type="project" value="TreeGrafter"/>
</dbReference>
<dbReference type="GO" id="GO:0048384">
    <property type="term" value="P:retinoic acid receptor signaling pathway"/>
    <property type="evidence" value="ECO:0007669"/>
    <property type="project" value="InterPro"/>
</dbReference>
<keyword evidence="3" id="KW-0479">Metal-binding</keyword>
<dbReference type="CDD" id="cd07166">
    <property type="entry name" value="NR_DBD_REV_ERB"/>
    <property type="match status" value="1"/>
</dbReference>
<keyword evidence="8" id="KW-0804">Transcription</keyword>
<dbReference type="GO" id="GO:0005634">
    <property type="term" value="C:nucleus"/>
    <property type="evidence" value="ECO:0007669"/>
    <property type="project" value="InterPro"/>
</dbReference>
<dbReference type="FunFam" id="3.30.50.10:FF:000030">
    <property type="entry name" value="Nuclear Hormone Receptor family"/>
    <property type="match status" value="1"/>
</dbReference>
<reference evidence="17" key="2">
    <citation type="submission" date="2025-09" db="UniProtKB">
        <authorList>
            <consortium name="Ensembl"/>
        </authorList>
    </citation>
    <scope>IDENTIFICATION</scope>
</reference>
<feature type="region of interest" description="Disordered" evidence="13">
    <location>
        <begin position="392"/>
        <end position="416"/>
    </location>
</feature>
<dbReference type="SUPFAM" id="SSF48508">
    <property type="entry name" value="Nuclear receptor ligand-binding domain"/>
    <property type="match status" value="1"/>
</dbReference>
<evidence type="ECO:0000259" key="16">
    <source>
        <dbReference type="PROSITE" id="PS51843"/>
    </source>
</evidence>
<dbReference type="SMART" id="SM00399">
    <property type="entry name" value="ZnF_C4"/>
    <property type="match status" value="1"/>
</dbReference>
<dbReference type="SUPFAM" id="SSF57716">
    <property type="entry name" value="Glucocorticoid receptor-like (DNA-binding domain)"/>
    <property type="match status" value="1"/>
</dbReference>
<evidence type="ECO:0000256" key="3">
    <source>
        <dbReference type="ARBA" id="ARBA00022723"/>
    </source>
</evidence>
<accession>A0A3B5LG73</accession>
<dbReference type="Pfam" id="PF00105">
    <property type="entry name" value="zf-C4"/>
    <property type="match status" value="1"/>
</dbReference>
<dbReference type="PANTHER" id="PTHR24085:SF5">
    <property type="entry name" value="RETINOIC ACID RECEPTOR BETA"/>
    <property type="match status" value="1"/>
</dbReference>
<feature type="compositionally biased region" description="Low complexity" evidence="13">
    <location>
        <begin position="395"/>
        <end position="410"/>
    </location>
</feature>
<organism evidence="17 18">
    <name type="scientific">Xiphophorus couchianus</name>
    <name type="common">Monterrey platyfish</name>
    <dbReference type="NCBI Taxonomy" id="32473"/>
    <lineage>
        <taxon>Eukaryota</taxon>
        <taxon>Metazoa</taxon>
        <taxon>Chordata</taxon>
        <taxon>Craniata</taxon>
        <taxon>Vertebrata</taxon>
        <taxon>Euteleostomi</taxon>
        <taxon>Actinopterygii</taxon>
        <taxon>Neopterygii</taxon>
        <taxon>Teleostei</taxon>
        <taxon>Neoteleostei</taxon>
        <taxon>Acanthomorphata</taxon>
        <taxon>Ovalentaria</taxon>
        <taxon>Atherinomorphae</taxon>
        <taxon>Cyprinodontiformes</taxon>
        <taxon>Poeciliidae</taxon>
        <taxon>Poeciliinae</taxon>
        <taxon>Xiphophorus</taxon>
    </lineage>
</organism>
<dbReference type="GO" id="GO:0071376">
    <property type="term" value="P:cellular response to corticotropin-releasing hormone stimulus"/>
    <property type="evidence" value="ECO:0007669"/>
    <property type="project" value="TreeGrafter"/>
</dbReference>
<keyword evidence="14" id="KW-0732">Signal</keyword>
<dbReference type="Gene3D" id="1.10.565.10">
    <property type="entry name" value="Retinoid X Receptor"/>
    <property type="match status" value="1"/>
</dbReference>
<dbReference type="PANTHER" id="PTHR24085">
    <property type="entry name" value="NUCLEAR HORMONE RECEPTOR"/>
    <property type="match status" value="1"/>
</dbReference>
<dbReference type="Proteomes" id="UP000261380">
    <property type="component" value="Unplaced"/>
</dbReference>
<dbReference type="Gene3D" id="3.30.50.10">
    <property type="entry name" value="Erythroid Transcription Factor GATA-1, subunit A"/>
    <property type="match status" value="1"/>
</dbReference>
<dbReference type="AlphaFoldDB" id="A0A3B5LG73"/>
<keyword evidence="5" id="KW-0862">Zinc</keyword>
<evidence type="ECO:0000256" key="7">
    <source>
        <dbReference type="ARBA" id="ARBA00023125"/>
    </source>
</evidence>
<dbReference type="CDD" id="cd06937">
    <property type="entry name" value="NR_LBD_RAR"/>
    <property type="match status" value="1"/>
</dbReference>
<dbReference type="InterPro" id="IPR003078">
    <property type="entry name" value="Retinoic_acid_rcpt"/>
</dbReference>
<dbReference type="PRINTS" id="PR01292">
    <property type="entry name" value="RETNOICACIDR"/>
</dbReference>
<dbReference type="PROSITE" id="PS51843">
    <property type="entry name" value="NR_LBD"/>
    <property type="match status" value="1"/>
</dbReference>
<evidence type="ECO:0000256" key="4">
    <source>
        <dbReference type="ARBA" id="ARBA00022771"/>
    </source>
</evidence>
<dbReference type="InterPro" id="IPR047158">
    <property type="entry name" value="NR_LBD_RAR"/>
</dbReference>
<feature type="chain" id="PRO_5017476677" description="Retinoic acid receptor beta" evidence="14">
    <location>
        <begin position="16"/>
        <end position="416"/>
    </location>
</feature>
<dbReference type="GO" id="GO:0035259">
    <property type="term" value="F:nuclear glucocorticoid receptor binding"/>
    <property type="evidence" value="ECO:0007669"/>
    <property type="project" value="TreeGrafter"/>
</dbReference>
<protein>
    <recommendedName>
        <fullName evidence="11">Retinoic acid receptor beta</fullName>
    </recommendedName>
    <alternativeName>
        <fullName evidence="12">Nuclear receptor subfamily 1 group B member 2</fullName>
    </alternativeName>
</protein>
<dbReference type="GeneTree" id="ENSGT00940000155168"/>
<evidence type="ECO:0000256" key="13">
    <source>
        <dbReference type="SAM" id="MobiDB-lite"/>
    </source>
</evidence>
<evidence type="ECO:0000256" key="1">
    <source>
        <dbReference type="ARBA" id="ARBA00005993"/>
    </source>
</evidence>
<feature type="signal peptide" evidence="14">
    <location>
        <begin position="1"/>
        <end position="15"/>
    </location>
</feature>
<keyword evidence="9" id="KW-0675">Receptor</keyword>